<evidence type="ECO:0000313" key="3">
    <source>
        <dbReference type="Proteomes" id="UP000299102"/>
    </source>
</evidence>
<sequence length="111" mass="13013">MDINAKCARQRQVFDLLFARDWCFRRSDLGLSTLSAHVLVRDAYLHKFTLHKTIDYSNVVKTFERRKKKEERKKLERVSQRGVRRGSGQVSPGCDSDRSLQFNRPDIRSGQ</sequence>
<feature type="region of interest" description="Disordered" evidence="1">
    <location>
        <begin position="69"/>
        <end position="111"/>
    </location>
</feature>
<proteinExistence type="predicted"/>
<dbReference type="AlphaFoldDB" id="A0A4C1VSH9"/>
<accession>A0A4C1VSH9</accession>
<organism evidence="2 3">
    <name type="scientific">Eumeta variegata</name>
    <name type="common">Bagworm moth</name>
    <name type="synonym">Eumeta japonica</name>
    <dbReference type="NCBI Taxonomy" id="151549"/>
    <lineage>
        <taxon>Eukaryota</taxon>
        <taxon>Metazoa</taxon>
        <taxon>Ecdysozoa</taxon>
        <taxon>Arthropoda</taxon>
        <taxon>Hexapoda</taxon>
        <taxon>Insecta</taxon>
        <taxon>Pterygota</taxon>
        <taxon>Neoptera</taxon>
        <taxon>Endopterygota</taxon>
        <taxon>Lepidoptera</taxon>
        <taxon>Glossata</taxon>
        <taxon>Ditrysia</taxon>
        <taxon>Tineoidea</taxon>
        <taxon>Psychidae</taxon>
        <taxon>Oiketicinae</taxon>
        <taxon>Eumeta</taxon>
    </lineage>
</organism>
<evidence type="ECO:0000256" key="1">
    <source>
        <dbReference type="SAM" id="MobiDB-lite"/>
    </source>
</evidence>
<gene>
    <name evidence="2" type="ORF">EVAR_29452_1</name>
</gene>
<name>A0A4C1VSH9_EUMVA</name>
<reference evidence="2 3" key="1">
    <citation type="journal article" date="2019" name="Commun. Biol.">
        <title>The bagworm genome reveals a unique fibroin gene that provides high tensile strength.</title>
        <authorList>
            <person name="Kono N."/>
            <person name="Nakamura H."/>
            <person name="Ohtoshi R."/>
            <person name="Tomita M."/>
            <person name="Numata K."/>
            <person name="Arakawa K."/>
        </authorList>
    </citation>
    <scope>NUCLEOTIDE SEQUENCE [LARGE SCALE GENOMIC DNA]</scope>
</reference>
<comment type="caution">
    <text evidence="2">The sequence shown here is derived from an EMBL/GenBank/DDBJ whole genome shotgun (WGS) entry which is preliminary data.</text>
</comment>
<protein>
    <submittedName>
        <fullName evidence="2">Uncharacterized protein</fullName>
    </submittedName>
</protein>
<evidence type="ECO:0000313" key="2">
    <source>
        <dbReference type="EMBL" id="GBP42096.1"/>
    </source>
</evidence>
<dbReference type="EMBL" id="BGZK01000411">
    <property type="protein sequence ID" value="GBP42096.1"/>
    <property type="molecule type" value="Genomic_DNA"/>
</dbReference>
<keyword evidence="3" id="KW-1185">Reference proteome</keyword>
<dbReference type="Proteomes" id="UP000299102">
    <property type="component" value="Unassembled WGS sequence"/>
</dbReference>